<accession>A0A9P8MIV1</accession>
<sequence>MRRVASAPGANQAVNVSDIRSELHTRCHGRVDAWQQSAPLFRQEMHHPSQSRGERIAKPNGPVTDTTRSGPAPPEPRHGDVDNSARSTQWARPRTERDSLASRTVTWRAPERASITMSSFMQASPPAARVVFFSLAKAALWICCWLHQHGDSVARQHTAVCDQALSWKQTKTARAASHSKLRLGWGTWNMEARAGVTTPINMDNGPSLALRHDGRSSDGVWPVTCAISGRGARPARAIVT</sequence>
<dbReference type="AlphaFoldDB" id="A0A9P8MIV1"/>
<dbReference type="EMBL" id="JACEFI010000001">
    <property type="protein sequence ID" value="KAH0601168.1"/>
    <property type="molecule type" value="Genomic_DNA"/>
</dbReference>
<proteinExistence type="predicted"/>
<gene>
    <name evidence="2" type="ORF">MHUMG1_00040</name>
</gene>
<comment type="caution">
    <text evidence="2">The sequence shown here is derived from an EMBL/GenBank/DDBJ whole genome shotgun (WGS) entry which is preliminary data.</text>
</comment>
<protein>
    <submittedName>
        <fullName evidence="2">Uncharacterized protein</fullName>
    </submittedName>
</protein>
<organism evidence="2 3">
    <name type="scientific">Metarhizium humberi</name>
    <dbReference type="NCBI Taxonomy" id="2596975"/>
    <lineage>
        <taxon>Eukaryota</taxon>
        <taxon>Fungi</taxon>
        <taxon>Dikarya</taxon>
        <taxon>Ascomycota</taxon>
        <taxon>Pezizomycotina</taxon>
        <taxon>Sordariomycetes</taxon>
        <taxon>Hypocreomycetidae</taxon>
        <taxon>Hypocreales</taxon>
        <taxon>Clavicipitaceae</taxon>
        <taxon>Metarhizium</taxon>
    </lineage>
</organism>
<evidence type="ECO:0000313" key="2">
    <source>
        <dbReference type="EMBL" id="KAH0601168.1"/>
    </source>
</evidence>
<reference evidence="2 3" key="1">
    <citation type="submission" date="2020-07" db="EMBL/GenBank/DDBJ databases">
        <title>Metarhizium humberi genome.</title>
        <authorList>
            <person name="Lysoe E."/>
        </authorList>
    </citation>
    <scope>NUCLEOTIDE SEQUENCE [LARGE SCALE GENOMIC DNA]</scope>
    <source>
        <strain evidence="2 3">ESALQ1638</strain>
    </source>
</reference>
<keyword evidence="3" id="KW-1185">Reference proteome</keyword>
<feature type="region of interest" description="Disordered" evidence="1">
    <location>
        <begin position="45"/>
        <end position="103"/>
    </location>
</feature>
<name>A0A9P8MIV1_9HYPO</name>
<feature type="compositionally biased region" description="Basic and acidic residues" evidence="1">
    <location>
        <begin position="45"/>
        <end position="57"/>
    </location>
</feature>
<evidence type="ECO:0000256" key="1">
    <source>
        <dbReference type="SAM" id="MobiDB-lite"/>
    </source>
</evidence>
<evidence type="ECO:0000313" key="3">
    <source>
        <dbReference type="Proteomes" id="UP000764110"/>
    </source>
</evidence>
<dbReference type="Proteomes" id="UP000764110">
    <property type="component" value="Unassembled WGS sequence"/>
</dbReference>